<accession>A0AA37HAH6</accession>
<reference evidence="3" key="1">
    <citation type="journal article" date="2016" name="Front. Microbiol.">
        <title>Genome Sequence of the Piezophilic, Mesophilic Sulfate-Reducing Bacterium Desulfovibrio indicus J2T.</title>
        <authorList>
            <person name="Cao J."/>
            <person name="Maignien L."/>
            <person name="Shao Z."/>
            <person name="Alain K."/>
            <person name="Jebbar M."/>
        </authorList>
    </citation>
    <scope>NUCLEOTIDE SEQUENCE</scope>
    <source>
        <strain evidence="3">JCM 32048</strain>
    </source>
</reference>
<name>A0AA37HAH6_9HYPH</name>
<reference evidence="3" key="2">
    <citation type="submission" date="2021-08" db="EMBL/GenBank/DDBJ databases">
        <authorList>
            <person name="Tani A."/>
            <person name="Ola A."/>
            <person name="Ogura Y."/>
            <person name="Katsura K."/>
            <person name="Hayashi T."/>
        </authorList>
    </citation>
    <scope>NUCLEOTIDE SEQUENCE</scope>
    <source>
        <strain evidence="3">JCM 32048</strain>
    </source>
</reference>
<feature type="domain" description="Putative Flp pilus-assembly TadG-like N-terminal" evidence="2">
    <location>
        <begin position="8"/>
        <end position="52"/>
    </location>
</feature>
<evidence type="ECO:0000259" key="2">
    <source>
        <dbReference type="Pfam" id="PF13400"/>
    </source>
</evidence>
<keyword evidence="1" id="KW-0812">Transmembrane</keyword>
<dbReference type="Proteomes" id="UP001055286">
    <property type="component" value="Unassembled WGS sequence"/>
</dbReference>
<dbReference type="Pfam" id="PF13400">
    <property type="entry name" value="Tad"/>
    <property type="match status" value="1"/>
</dbReference>
<protein>
    <recommendedName>
        <fullName evidence="2">Putative Flp pilus-assembly TadG-like N-terminal domain-containing protein</fullName>
    </recommendedName>
</protein>
<sequence>MSLTDESGSVAVIIAVALPALLIGVGGAIEASRAVAYRQRLTSAAELACLQAQAYINARKPQDTRSTDTAKLYPASDIQPIADRVKVAKQLNASDALIATNNSDINVHVSATGKMDVIFSSILNMKTTNFAVSRDCPVVSVTSALSASNTPQLLFTESFERPNHSVQYNNWSVLGGVKNNNSWNGWTTQNAGIEINGQRELASNVIRFGDFFAELDSDCNTSANAGNKNCRSNSTMSRTMDLTPGNYQVRYWYIARQRDPSQPGRVICGSKDSDVSWYQVDGQTNRIEVYIEKSGNYTFASSSMVDVCVQSDAWTERVINFVVPGNPTSNAVEYRISWRAAGREDTYGGLIDYLRICRNSCPS</sequence>
<keyword evidence="4" id="KW-1185">Reference proteome</keyword>
<organism evidence="3 4">
    <name type="scientific">Methylobacterium frigidaeris</name>
    <dbReference type="NCBI Taxonomy" id="2038277"/>
    <lineage>
        <taxon>Bacteria</taxon>
        <taxon>Pseudomonadati</taxon>
        <taxon>Pseudomonadota</taxon>
        <taxon>Alphaproteobacteria</taxon>
        <taxon>Hyphomicrobiales</taxon>
        <taxon>Methylobacteriaceae</taxon>
        <taxon>Methylobacterium</taxon>
    </lineage>
</organism>
<dbReference type="InterPro" id="IPR028087">
    <property type="entry name" value="Tad_N"/>
</dbReference>
<comment type="caution">
    <text evidence="3">The sequence shown here is derived from an EMBL/GenBank/DDBJ whole genome shotgun (WGS) entry which is preliminary data.</text>
</comment>
<feature type="transmembrane region" description="Helical" evidence="1">
    <location>
        <begin position="12"/>
        <end position="31"/>
    </location>
</feature>
<evidence type="ECO:0000313" key="4">
    <source>
        <dbReference type="Proteomes" id="UP001055286"/>
    </source>
</evidence>
<dbReference type="AlphaFoldDB" id="A0AA37HAH6"/>
<dbReference type="EMBL" id="BPQJ01000010">
    <property type="protein sequence ID" value="GJD62418.1"/>
    <property type="molecule type" value="Genomic_DNA"/>
</dbReference>
<evidence type="ECO:0000256" key="1">
    <source>
        <dbReference type="SAM" id="Phobius"/>
    </source>
</evidence>
<keyword evidence="1" id="KW-1133">Transmembrane helix</keyword>
<evidence type="ECO:0000313" key="3">
    <source>
        <dbReference type="EMBL" id="GJD62418.1"/>
    </source>
</evidence>
<proteinExistence type="predicted"/>
<gene>
    <name evidence="3" type="ORF">MPEAHAMD_2571</name>
</gene>
<keyword evidence="1" id="KW-0472">Membrane</keyword>